<protein>
    <recommendedName>
        <fullName evidence="2">Lipid/polyisoprenoid-binding YceI-like domain-containing protein</fullName>
    </recommendedName>
</protein>
<gene>
    <name evidence="3" type="ORF">Aca07nite_25220</name>
</gene>
<dbReference type="PANTHER" id="PTHR34406:SF1">
    <property type="entry name" value="PROTEIN YCEI"/>
    <property type="match status" value="1"/>
</dbReference>
<dbReference type="EMBL" id="BOMF01000048">
    <property type="protein sequence ID" value="GID45247.1"/>
    <property type="molecule type" value="Genomic_DNA"/>
</dbReference>
<proteinExistence type="inferred from homology"/>
<name>A0ABQ3WE19_9ACTN</name>
<dbReference type="PANTHER" id="PTHR34406">
    <property type="entry name" value="PROTEIN YCEI"/>
    <property type="match status" value="1"/>
</dbReference>
<dbReference type="SMART" id="SM00867">
    <property type="entry name" value="YceI"/>
    <property type="match status" value="1"/>
</dbReference>
<evidence type="ECO:0000313" key="3">
    <source>
        <dbReference type="EMBL" id="GID45247.1"/>
    </source>
</evidence>
<dbReference type="SUPFAM" id="SSF101874">
    <property type="entry name" value="YceI-like"/>
    <property type="match status" value="1"/>
</dbReference>
<dbReference type="InterPro" id="IPR007372">
    <property type="entry name" value="Lipid/polyisoprenoid-bd_YceI"/>
</dbReference>
<dbReference type="InterPro" id="IPR036761">
    <property type="entry name" value="TTHA0802/YceI-like_sf"/>
</dbReference>
<evidence type="ECO:0000256" key="1">
    <source>
        <dbReference type="ARBA" id="ARBA00008812"/>
    </source>
</evidence>
<comment type="caution">
    <text evidence="3">The sequence shown here is derived from an EMBL/GenBank/DDBJ whole genome shotgun (WGS) entry which is preliminary data.</text>
</comment>
<organism evidence="3">
    <name type="scientific">Actinoplanes campanulatus</name>
    <dbReference type="NCBI Taxonomy" id="113559"/>
    <lineage>
        <taxon>Bacteria</taxon>
        <taxon>Bacillati</taxon>
        <taxon>Actinomycetota</taxon>
        <taxon>Actinomycetes</taxon>
        <taxon>Micromonosporales</taxon>
        <taxon>Micromonosporaceae</taxon>
        <taxon>Actinoplanes</taxon>
    </lineage>
</organism>
<reference evidence="3" key="1">
    <citation type="submission" date="2021-01" db="EMBL/GenBank/DDBJ databases">
        <title>Whole genome shotgun sequence of Actinoplanes capillaceus NBRC 16408.</title>
        <authorList>
            <person name="Komaki H."/>
            <person name="Tamura T."/>
        </authorList>
    </citation>
    <scope>NUCLEOTIDE SEQUENCE [LARGE SCALE GENOMIC DNA]</scope>
    <source>
        <strain evidence="3">NBRC 16408</strain>
    </source>
</reference>
<feature type="domain" description="Lipid/polyisoprenoid-binding YceI-like" evidence="2">
    <location>
        <begin position="35"/>
        <end position="235"/>
    </location>
</feature>
<sequence>MRRRAAMMLLEGESDVTVDRPIREWNGLIIPDPGVYQLDEAHKRIGFEAQHMMVSPIRGEFAKGSATIVMAGDPLRSSITATIRADSINTHNSERDAHLSSPDFLDVRRYPTLAYRSTGIVWESDSDPIFHWARLRNNPLGRRGTTVDLPPAATRSSGRFVVKGYLTVRNVSRQIDMHLEFGGARRDPYGREIFGFSATAEIDREDYGLVWNVMLEAGGVLVGKKIRIEIAGEAIRDS</sequence>
<dbReference type="Pfam" id="PF04264">
    <property type="entry name" value="YceI"/>
    <property type="match status" value="1"/>
</dbReference>
<evidence type="ECO:0000259" key="2">
    <source>
        <dbReference type="SMART" id="SM00867"/>
    </source>
</evidence>
<dbReference type="Gene3D" id="2.40.128.110">
    <property type="entry name" value="Lipid/polyisoprenoid-binding, YceI-like"/>
    <property type="match status" value="1"/>
</dbReference>
<comment type="similarity">
    <text evidence="1">Belongs to the UPF0312 family.</text>
</comment>
<accession>A0ABQ3WE19</accession>